<organism evidence="2 3">
    <name type="scientific">Cymbomonas tetramitiformis</name>
    <dbReference type="NCBI Taxonomy" id="36881"/>
    <lineage>
        <taxon>Eukaryota</taxon>
        <taxon>Viridiplantae</taxon>
        <taxon>Chlorophyta</taxon>
        <taxon>Pyramimonadophyceae</taxon>
        <taxon>Pyramimonadales</taxon>
        <taxon>Pyramimonadaceae</taxon>
        <taxon>Cymbomonas</taxon>
    </lineage>
</organism>
<proteinExistence type="predicted"/>
<feature type="region of interest" description="Disordered" evidence="1">
    <location>
        <begin position="22"/>
        <end position="101"/>
    </location>
</feature>
<gene>
    <name evidence="2" type="ORF">CYMTET_5172</name>
</gene>
<protein>
    <submittedName>
        <fullName evidence="2">Uncharacterized protein</fullName>
    </submittedName>
</protein>
<dbReference type="Proteomes" id="UP001190700">
    <property type="component" value="Unassembled WGS sequence"/>
</dbReference>
<reference evidence="2 3" key="1">
    <citation type="journal article" date="2015" name="Genome Biol. Evol.">
        <title>Comparative Genomics of a Bacterivorous Green Alga Reveals Evolutionary Causalities and Consequences of Phago-Mixotrophic Mode of Nutrition.</title>
        <authorList>
            <person name="Burns J.A."/>
            <person name="Paasch A."/>
            <person name="Narechania A."/>
            <person name="Kim E."/>
        </authorList>
    </citation>
    <scope>NUCLEOTIDE SEQUENCE [LARGE SCALE GENOMIC DNA]</scope>
    <source>
        <strain evidence="2 3">PLY_AMNH</strain>
    </source>
</reference>
<sequence length="172" mass="18593">MSGAGHSAYEWEGCTKTTVVTSGAAKAHPYLPVGRDIPGPDTTARHGPRSPQRRKQLEPAWKPGNSMGERVRSRSTSPVKMGLRVPPTSAVSPSHREWDDMSQNGVSAAKSFSKYVGEGKHKEFGVETEVNYKFKKTQPIDVAKGRGGNLGSFHRSHAGMLTKSSLTFGRTG</sequence>
<evidence type="ECO:0000313" key="2">
    <source>
        <dbReference type="EMBL" id="KAK3287303.1"/>
    </source>
</evidence>
<keyword evidence="3" id="KW-1185">Reference proteome</keyword>
<comment type="caution">
    <text evidence="2">The sequence shown here is derived from an EMBL/GenBank/DDBJ whole genome shotgun (WGS) entry which is preliminary data.</text>
</comment>
<name>A0AAE0GZW5_9CHLO</name>
<evidence type="ECO:0000256" key="1">
    <source>
        <dbReference type="SAM" id="MobiDB-lite"/>
    </source>
</evidence>
<evidence type="ECO:0000313" key="3">
    <source>
        <dbReference type="Proteomes" id="UP001190700"/>
    </source>
</evidence>
<accession>A0AAE0GZW5</accession>
<dbReference type="EMBL" id="LGRX02000913">
    <property type="protein sequence ID" value="KAK3287303.1"/>
    <property type="molecule type" value="Genomic_DNA"/>
</dbReference>
<dbReference type="AlphaFoldDB" id="A0AAE0GZW5"/>